<evidence type="ECO:0000259" key="2">
    <source>
        <dbReference type="Pfam" id="PF20150"/>
    </source>
</evidence>
<dbReference type="InterPro" id="IPR045518">
    <property type="entry name" value="2EXR"/>
</dbReference>
<evidence type="ECO:0000313" key="3">
    <source>
        <dbReference type="EMBL" id="KAK8012314.1"/>
    </source>
</evidence>
<protein>
    <recommendedName>
        <fullName evidence="2">2EXR domain-containing protein</fullName>
    </recommendedName>
</protein>
<keyword evidence="4" id="KW-1185">Reference proteome</keyword>
<evidence type="ECO:0000256" key="1">
    <source>
        <dbReference type="SAM" id="MobiDB-lite"/>
    </source>
</evidence>
<dbReference type="Pfam" id="PF20150">
    <property type="entry name" value="2EXR"/>
    <property type="match status" value="1"/>
</dbReference>
<organism evidence="3 4">
    <name type="scientific">Apiospora marii</name>
    <dbReference type="NCBI Taxonomy" id="335849"/>
    <lineage>
        <taxon>Eukaryota</taxon>
        <taxon>Fungi</taxon>
        <taxon>Dikarya</taxon>
        <taxon>Ascomycota</taxon>
        <taxon>Pezizomycotina</taxon>
        <taxon>Sordariomycetes</taxon>
        <taxon>Xylariomycetidae</taxon>
        <taxon>Amphisphaeriales</taxon>
        <taxon>Apiosporaceae</taxon>
        <taxon>Apiospora</taxon>
    </lineage>
</organism>
<proteinExistence type="predicted"/>
<feature type="domain" description="2EXR" evidence="2">
    <location>
        <begin position="3"/>
        <end position="67"/>
    </location>
</feature>
<accession>A0ABR1RGC5</accession>
<reference evidence="3 4" key="1">
    <citation type="submission" date="2023-01" db="EMBL/GenBank/DDBJ databases">
        <title>Analysis of 21 Apiospora genomes using comparative genomics revels a genus with tremendous synthesis potential of carbohydrate active enzymes and secondary metabolites.</title>
        <authorList>
            <person name="Sorensen T."/>
        </authorList>
    </citation>
    <scope>NUCLEOTIDE SEQUENCE [LARGE SCALE GENOMIC DNA]</scope>
    <source>
        <strain evidence="3 4">CBS 20057</strain>
    </source>
</reference>
<sequence length="266" mass="31223">MSFPHFSQLPCELRLEIWSYALVNESAERLCMTRDSRFSLHISEISYHPSPLLATDREARHEAQSCYAVKIEIIDLRVARTIVDKWFPGIPAGSVSGKEYGYMCYRFLEKIPRQLQQLVIGCVYLSPVHVRQLEEAHYETEDWYFRIIDPHRASPDQVLMLHGTVSLPAKVLDRLLTVVAGRFKHRLQRDFSWEIVRRVIDIPNPSQSQVSDRHKRPEPLWEMLGDRHWMMDGDATRESKAPRTQSRGQRRAMKVQRKAQRFARLQ</sequence>
<name>A0ABR1RGC5_9PEZI</name>
<evidence type="ECO:0000313" key="4">
    <source>
        <dbReference type="Proteomes" id="UP001396898"/>
    </source>
</evidence>
<dbReference type="Proteomes" id="UP001396898">
    <property type="component" value="Unassembled WGS sequence"/>
</dbReference>
<dbReference type="EMBL" id="JAQQWI010000015">
    <property type="protein sequence ID" value="KAK8012314.1"/>
    <property type="molecule type" value="Genomic_DNA"/>
</dbReference>
<comment type="caution">
    <text evidence="3">The sequence shown here is derived from an EMBL/GenBank/DDBJ whole genome shotgun (WGS) entry which is preliminary data.</text>
</comment>
<feature type="region of interest" description="Disordered" evidence="1">
    <location>
        <begin position="235"/>
        <end position="254"/>
    </location>
</feature>
<gene>
    <name evidence="3" type="ORF">PG991_009689</name>
</gene>